<proteinExistence type="inferred from homology"/>
<feature type="domain" description="tRNA intron endonuclease catalytic" evidence="6">
    <location>
        <begin position="229"/>
        <end position="306"/>
    </location>
</feature>
<dbReference type="GO" id="GO:0000213">
    <property type="term" value="F:tRNA-intron lyase activity"/>
    <property type="evidence" value="ECO:0007669"/>
    <property type="project" value="UniProtKB-UniRule"/>
</dbReference>
<keyword evidence="3 4" id="KW-0456">Lyase</keyword>
<dbReference type="GO" id="GO:0000214">
    <property type="term" value="C:tRNA-intron endonuclease complex"/>
    <property type="evidence" value="ECO:0007669"/>
    <property type="project" value="UniProtKB-UniRule"/>
</dbReference>
<feature type="active site" evidence="5">
    <location>
        <position position="257"/>
    </location>
</feature>
<keyword evidence="7" id="KW-0378">Hydrolase</keyword>
<dbReference type="GO" id="GO:0003676">
    <property type="term" value="F:nucleic acid binding"/>
    <property type="evidence" value="ECO:0007669"/>
    <property type="project" value="InterPro"/>
</dbReference>
<dbReference type="InterPro" id="IPR016589">
    <property type="entry name" value="tRNA_splic_SEN2"/>
</dbReference>
<feature type="active site" evidence="5">
    <location>
        <position position="265"/>
    </location>
</feature>
<dbReference type="EMBL" id="NDIQ01000001">
    <property type="protein sequence ID" value="PRT53069.1"/>
    <property type="molecule type" value="Genomic_DNA"/>
</dbReference>
<sequence length="348" mass="39942">MKGSWNKKINEVYVDPLPFEVQPLPTLILHNPVSVLYFLYKLCFSPAPRQVKIAGTFDPNDPSMAVRVTDESTMLRLWEMGFFGKGSLSRSEPSWYGRTCRRLGLDGGEMSLEELTELRRQKRRILKRERDLAERQELHNKLVAEGRAEPVNLIELAALAEEDAQPPIRDEDRELVKGDTIIKLEHLQLMPCEALFLQLGLGVLDISDNDGVMSIMKSVESLAKGKLLTEYIAYHYYRSLGWCVRSGVKFGTDFILYRRGPPFQHAEFAVMAVYANRHEIHDWWWSQGVARVVGSVKKTLAFAYVEGPDPDLVDYSEIKTISDWRALLAQYSVQSVIYSRWTPNRTRD</sequence>
<evidence type="ECO:0000256" key="3">
    <source>
        <dbReference type="ARBA" id="ARBA00023239"/>
    </source>
</evidence>
<evidence type="ECO:0000256" key="4">
    <source>
        <dbReference type="PIRNR" id="PIRNR011789"/>
    </source>
</evidence>
<organism evidence="7 8">
    <name type="scientific">Wickerhamiella sorbophila</name>
    <dbReference type="NCBI Taxonomy" id="45607"/>
    <lineage>
        <taxon>Eukaryota</taxon>
        <taxon>Fungi</taxon>
        <taxon>Dikarya</taxon>
        <taxon>Ascomycota</taxon>
        <taxon>Saccharomycotina</taxon>
        <taxon>Dipodascomycetes</taxon>
        <taxon>Dipodascales</taxon>
        <taxon>Trichomonascaceae</taxon>
        <taxon>Wickerhamiella</taxon>
    </lineage>
</organism>
<dbReference type="CDD" id="cd22363">
    <property type="entry name" value="tRNA-intron_lyase_C"/>
    <property type="match status" value="1"/>
</dbReference>
<protein>
    <recommendedName>
        <fullName evidence="4">tRNA-splicing endonuclease subunit Sen2</fullName>
        <ecNumber evidence="4">4.6.1.16</ecNumber>
    </recommendedName>
</protein>
<dbReference type="EC" id="4.6.1.16" evidence="4"/>
<dbReference type="Gene3D" id="3.40.1350.10">
    <property type="match status" value="1"/>
</dbReference>
<dbReference type="RefSeq" id="XP_024663015.1">
    <property type="nucleotide sequence ID" value="XM_024807247.1"/>
</dbReference>
<dbReference type="Proteomes" id="UP000238350">
    <property type="component" value="Unassembled WGS sequence"/>
</dbReference>
<evidence type="ECO:0000256" key="1">
    <source>
        <dbReference type="ARBA" id="ARBA00008078"/>
    </source>
</evidence>
<dbReference type="GO" id="GO:0000379">
    <property type="term" value="P:tRNA-type intron splice site recognition and cleavage"/>
    <property type="evidence" value="ECO:0007669"/>
    <property type="project" value="TreeGrafter"/>
</dbReference>
<dbReference type="Pfam" id="PF01974">
    <property type="entry name" value="tRNA_int_endo"/>
    <property type="match status" value="1"/>
</dbReference>
<dbReference type="GO" id="GO:0005737">
    <property type="term" value="C:cytoplasm"/>
    <property type="evidence" value="ECO:0007669"/>
    <property type="project" value="TreeGrafter"/>
</dbReference>
<evidence type="ECO:0000259" key="6">
    <source>
        <dbReference type="Pfam" id="PF01974"/>
    </source>
</evidence>
<reference evidence="7 8" key="1">
    <citation type="submission" date="2017-04" db="EMBL/GenBank/DDBJ databases">
        <title>Genome sequencing of [Candida] sorbophila.</title>
        <authorList>
            <person name="Ahn J.O."/>
        </authorList>
    </citation>
    <scope>NUCLEOTIDE SEQUENCE [LARGE SCALE GENOMIC DNA]</scope>
    <source>
        <strain evidence="7 8">DS02</strain>
    </source>
</reference>
<dbReference type="OrthoDB" id="10249562at2759"/>
<comment type="function">
    <text evidence="4">Constitutes one of the two catalytic subunit of the tRNA-splicing endonuclease complex, a complex responsible for identification and cleavage of the splice sites in pre-tRNA. It cleaves pre-tRNA at the 5'- and 3'-splice sites to release the intron. The products are an intron and two tRNA half-molecules bearing 2',3'-cyclic phosphate and 5'-OH termini. There are no conserved sequences at the splice sites, but the intron is invariably located at the same site in the gene, placing the splice sites an invariant distance from the constant structural features of the tRNA body.</text>
</comment>
<keyword evidence="7" id="KW-0255">Endonuclease</keyword>
<feature type="active site" evidence="5">
    <location>
        <position position="298"/>
    </location>
</feature>
<dbReference type="GeneID" id="36514438"/>
<comment type="caution">
    <text evidence="7">The sequence shown here is derived from an EMBL/GenBank/DDBJ whole genome shotgun (WGS) entry which is preliminary data.</text>
</comment>
<keyword evidence="8" id="KW-1185">Reference proteome</keyword>
<dbReference type="PANTHER" id="PTHR21227">
    <property type="entry name" value="TRNA-SPLICING ENDONUCLEASE SUBUNIT SEN2"/>
    <property type="match status" value="1"/>
</dbReference>
<dbReference type="AlphaFoldDB" id="A0A2T0FDQ6"/>
<comment type="similarity">
    <text evidence="1 4">Belongs to the tRNA-intron endonuclease family.</text>
</comment>
<evidence type="ECO:0000313" key="8">
    <source>
        <dbReference type="Proteomes" id="UP000238350"/>
    </source>
</evidence>
<evidence type="ECO:0000256" key="5">
    <source>
        <dbReference type="PIRSR" id="PIRSR011789-1"/>
    </source>
</evidence>
<accession>A0A2T0FDQ6</accession>
<dbReference type="PIRSF" id="PIRSF011789">
    <property type="entry name" value="tRNA_splic_SEN2"/>
    <property type="match status" value="1"/>
</dbReference>
<dbReference type="InterPro" id="IPR006677">
    <property type="entry name" value="tRNA_intron_Endonuc_cat-like"/>
</dbReference>
<dbReference type="InterPro" id="IPR006676">
    <property type="entry name" value="tRNA_splic"/>
</dbReference>
<dbReference type="InterPro" id="IPR011856">
    <property type="entry name" value="tRNA_endonuc-like_dom_sf"/>
</dbReference>
<name>A0A2T0FDQ6_9ASCO</name>
<gene>
    <name evidence="7" type="ORF">B9G98_00689</name>
</gene>
<dbReference type="STRING" id="45607.A0A2T0FDQ6"/>
<dbReference type="InterPro" id="IPR036167">
    <property type="entry name" value="tRNA_intron_Endo_cat-like_sf"/>
</dbReference>
<dbReference type="NCBIfam" id="TIGR00324">
    <property type="entry name" value="endA"/>
    <property type="match status" value="1"/>
</dbReference>
<evidence type="ECO:0000256" key="2">
    <source>
        <dbReference type="ARBA" id="ARBA00022694"/>
    </source>
</evidence>
<evidence type="ECO:0000313" key="7">
    <source>
        <dbReference type="EMBL" id="PRT53069.1"/>
    </source>
</evidence>
<dbReference type="SUPFAM" id="SSF53032">
    <property type="entry name" value="tRNA-intron endonuclease catalytic domain-like"/>
    <property type="match status" value="1"/>
</dbReference>
<dbReference type="PANTHER" id="PTHR21227:SF0">
    <property type="entry name" value="TRNA-SPLICING ENDONUCLEASE SUBUNIT SEN2"/>
    <property type="match status" value="1"/>
</dbReference>
<keyword evidence="2 4" id="KW-0819">tRNA processing</keyword>
<keyword evidence="7" id="KW-0540">Nuclease</keyword>